<name>A0A936YL15_9HYPH</name>
<dbReference type="RefSeq" id="WP_201652048.1">
    <property type="nucleotide sequence ID" value="NZ_JAEQNC010000001.1"/>
</dbReference>
<comment type="similarity">
    <text evidence="3 10">Belongs to the FliL family.</text>
</comment>
<dbReference type="Pfam" id="PF03748">
    <property type="entry name" value="FliL"/>
    <property type="match status" value="1"/>
</dbReference>
<dbReference type="InterPro" id="IPR005503">
    <property type="entry name" value="FliL"/>
</dbReference>
<comment type="function">
    <text evidence="1 10">Controls the rotational direction of flagella during chemotaxis.</text>
</comment>
<keyword evidence="11" id="KW-0969">Cilium</keyword>
<evidence type="ECO:0000256" key="9">
    <source>
        <dbReference type="ARBA" id="ARBA00023136"/>
    </source>
</evidence>
<feature type="transmembrane region" description="Helical" evidence="10">
    <location>
        <begin position="15"/>
        <end position="37"/>
    </location>
</feature>
<evidence type="ECO:0000256" key="4">
    <source>
        <dbReference type="ARBA" id="ARBA00022475"/>
    </source>
</evidence>
<comment type="caution">
    <text evidence="11">The sequence shown here is derived from an EMBL/GenBank/DDBJ whole genome shotgun (WGS) entry which is preliminary data.</text>
</comment>
<keyword evidence="5 10" id="KW-0145">Chemotaxis</keyword>
<keyword evidence="10" id="KW-0997">Cell inner membrane</keyword>
<keyword evidence="7 10" id="KW-0283">Flagellar rotation</keyword>
<evidence type="ECO:0000256" key="1">
    <source>
        <dbReference type="ARBA" id="ARBA00002254"/>
    </source>
</evidence>
<keyword evidence="8 10" id="KW-1133">Transmembrane helix</keyword>
<keyword evidence="9 10" id="KW-0472">Membrane</keyword>
<dbReference type="Proteomes" id="UP000633219">
    <property type="component" value="Unassembled WGS sequence"/>
</dbReference>
<evidence type="ECO:0000256" key="3">
    <source>
        <dbReference type="ARBA" id="ARBA00008281"/>
    </source>
</evidence>
<dbReference type="GO" id="GO:0009425">
    <property type="term" value="C:bacterial-type flagellum basal body"/>
    <property type="evidence" value="ECO:0007669"/>
    <property type="project" value="InterPro"/>
</dbReference>
<evidence type="ECO:0000256" key="5">
    <source>
        <dbReference type="ARBA" id="ARBA00022500"/>
    </source>
</evidence>
<sequence>MVDTVDIESPKKKSALVMTIAAVAVVTAVAGAGGWFLGGMLAPAIEAADKAAEKAKAEAAGEGGATKSEDGLPRISTEENGVVQLEPITTNLSFPADRWIRLEVALLFKEKPDVRLAESIHQDILVYLRTVTLQQIEGPRGFQYLKEDLEERADVISEGKISKILFRSFVIE</sequence>
<evidence type="ECO:0000256" key="7">
    <source>
        <dbReference type="ARBA" id="ARBA00022779"/>
    </source>
</evidence>
<dbReference type="PANTHER" id="PTHR35091">
    <property type="entry name" value="FLAGELLAR PROTEIN FLIL"/>
    <property type="match status" value="1"/>
</dbReference>
<proteinExistence type="inferred from homology"/>
<evidence type="ECO:0000313" key="12">
    <source>
        <dbReference type="Proteomes" id="UP000633219"/>
    </source>
</evidence>
<dbReference type="EMBL" id="JAEQNC010000001">
    <property type="protein sequence ID" value="MBL0370682.1"/>
    <property type="molecule type" value="Genomic_DNA"/>
</dbReference>
<accession>A0A936YL15</accession>
<evidence type="ECO:0000256" key="6">
    <source>
        <dbReference type="ARBA" id="ARBA00022692"/>
    </source>
</evidence>
<dbReference type="PANTHER" id="PTHR35091:SF2">
    <property type="entry name" value="FLAGELLAR PROTEIN FLIL"/>
    <property type="match status" value="1"/>
</dbReference>
<dbReference type="GO" id="GO:0005886">
    <property type="term" value="C:plasma membrane"/>
    <property type="evidence" value="ECO:0007669"/>
    <property type="project" value="UniProtKB-SubCell"/>
</dbReference>
<keyword evidence="6 10" id="KW-0812">Transmembrane</keyword>
<dbReference type="GO" id="GO:0006935">
    <property type="term" value="P:chemotaxis"/>
    <property type="evidence" value="ECO:0007669"/>
    <property type="project" value="UniProtKB-KW"/>
</dbReference>
<evidence type="ECO:0000256" key="2">
    <source>
        <dbReference type="ARBA" id="ARBA00004162"/>
    </source>
</evidence>
<gene>
    <name evidence="11" type="ORF">JJB09_01450</name>
</gene>
<reference evidence="11" key="1">
    <citation type="submission" date="2021-01" db="EMBL/GenBank/DDBJ databases">
        <title>Rhizobium sp. strain KVB221 16S ribosomal RNA gene Genome sequencing and assembly.</title>
        <authorList>
            <person name="Kang M."/>
        </authorList>
    </citation>
    <scope>NUCLEOTIDE SEQUENCE</scope>
    <source>
        <strain evidence="11">KVB221</strain>
    </source>
</reference>
<dbReference type="GO" id="GO:0071978">
    <property type="term" value="P:bacterial-type flagellum-dependent swarming motility"/>
    <property type="evidence" value="ECO:0007669"/>
    <property type="project" value="TreeGrafter"/>
</dbReference>
<comment type="subcellular location">
    <subcellularLocation>
        <location evidence="10">Cell inner membrane</location>
    </subcellularLocation>
    <subcellularLocation>
        <location evidence="2">Cell membrane</location>
        <topology evidence="2">Single-pass membrane protein</topology>
    </subcellularLocation>
</comment>
<evidence type="ECO:0000256" key="8">
    <source>
        <dbReference type="ARBA" id="ARBA00022989"/>
    </source>
</evidence>
<organism evidence="11 12">
    <name type="scientific">Rhizobium setariae</name>
    <dbReference type="NCBI Taxonomy" id="2801340"/>
    <lineage>
        <taxon>Bacteria</taxon>
        <taxon>Pseudomonadati</taxon>
        <taxon>Pseudomonadota</taxon>
        <taxon>Alphaproteobacteria</taxon>
        <taxon>Hyphomicrobiales</taxon>
        <taxon>Rhizobiaceae</taxon>
        <taxon>Rhizobium/Agrobacterium group</taxon>
        <taxon>Rhizobium</taxon>
    </lineage>
</organism>
<keyword evidence="4" id="KW-1003">Cell membrane</keyword>
<evidence type="ECO:0000313" key="11">
    <source>
        <dbReference type="EMBL" id="MBL0370682.1"/>
    </source>
</evidence>
<keyword evidence="11" id="KW-0966">Cell projection</keyword>
<keyword evidence="11" id="KW-0282">Flagellum</keyword>
<protein>
    <recommendedName>
        <fullName evidence="10">Flagellar protein FliL</fullName>
    </recommendedName>
</protein>
<evidence type="ECO:0000256" key="10">
    <source>
        <dbReference type="RuleBase" id="RU364125"/>
    </source>
</evidence>
<keyword evidence="12" id="KW-1185">Reference proteome</keyword>
<dbReference type="AlphaFoldDB" id="A0A936YL15"/>